<organism evidence="2 3">
    <name type="scientific">Ilyodon furcidens</name>
    <name type="common">goldbreast splitfin</name>
    <dbReference type="NCBI Taxonomy" id="33524"/>
    <lineage>
        <taxon>Eukaryota</taxon>
        <taxon>Metazoa</taxon>
        <taxon>Chordata</taxon>
        <taxon>Craniata</taxon>
        <taxon>Vertebrata</taxon>
        <taxon>Euteleostomi</taxon>
        <taxon>Actinopterygii</taxon>
        <taxon>Neopterygii</taxon>
        <taxon>Teleostei</taxon>
        <taxon>Neoteleostei</taxon>
        <taxon>Acanthomorphata</taxon>
        <taxon>Ovalentaria</taxon>
        <taxon>Atherinomorphae</taxon>
        <taxon>Cyprinodontiformes</taxon>
        <taxon>Goodeidae</taxon>
        <taxon>Ilyodon</taxon>
    </lineage>
</organism>
<reference evidence="2 3" key="1">
    <citation type="submission" date="2021-06" db="EMBL/GenBank/DDBJ databases">
        <authorList>
            <person name="Palmer J.M."/>
        </authorList>
    </citation>
    <scope>NUCLEOTIDE SEQUENCE [LARGE SCALE GENOMIC DNA]</scope>
    <source>
        <strain evidence="3">if_2019</strain>
        <tissue evidence="2">Muscle</tissue>
    </source>
</reference>
<gene>
    <name evidence="2" type="ORF">ILYODFUR_038991</name>
</gene>
<dbReference type="Proteomes" id="UP001482620">
    <property type="component" value="Unassembled WGS sequence"/>
</dbReference>
<name>A0ABV0SVY0_9TELE</name>
<dbReference type="InterPro" id="IPR002110">
    <property type="entry name" value="Ankyrin_rpt"/>
</dbReference>
<accession>A0ABV0SVY0</accession>
<proteinExistence type="predicted"/>
<dbReference type="InterPro" id="IPR036770">
    <property type="entry name" value="Ankyrin_rpt-contain_sf"/>
</dbReference>
<protein>
    <submittedName>
        <fullName evidence="2">Uncharacterized protein</fullName>
    </submittedName>
</protein>
<evidence type="ECO:0000256" key="1">
    <source>
        <dbReference type="PROSITE-ProRule" id="PRU00023"/>
    </source>
</evidence>
<dbReference type="InterPro" id="IPR034998">
    <property type="entry name" value="ANKLE1"/>
</dbReference>
<dbReference type="PROSITE" id="PS50297">
    <property type="entry name" value="ANK_REP_REGION"/>
    <property type="match status" value="1"/>
</dbReference>
<dbReference type="SMART" id="SM00248">
    <property type="entry name" value="ANK"/>
    <property type="match status" value="2"/>
</dbReference>
<dbReference type="PANTHER" id="PTHR46427:SF1">
    <property type="entry name" value="ANKYRIN REPEAT AND LEM DOMAIN-CONTAINING PROTEIN 1"/>
    <property type="match status" value="1"/>
</dbReference>
<evidence type="ECO:0000313" key="2">
    <source>
        <dbReference type="EMBL" id="MEQ2223673.1"/>
    </source>
</evidence>
<evidence type="ECO:0000313" key="3">
    <source>
        <dbReference type="Proteomes" id="UP001482620"/>
    </source>
</evidence>
<dbReference type="SUPFAM" id="SSF48403">
    <property type="entry name" value="Ankyrin repeat"/>
    <property type="match status" value="1"/>
</dbReference>
<dbReference type="PROSITE" id="PS50088">
    <property type="entry name" value="ANK_REPEAT"/>
    <property type="match status" value="2"/>
</dbReference>
<keyword evidence="1" id="KW-0040">ANK repeat</keyword>
<dbReference type="PANTHER" id="PTHR46427">
    <property type="entry name" value="ANKYRIN REPEAT AND LEM DOMAIN-CONTAINING PROTEIN 1"/>
    <property type="match status" value="1"/>
</dbReference>
<feature type="repeat" description="ANK" evidence="1">
    <location>
        <begin position="61"/>
        <end position="93"/>
    </location>
</feature>
<dbReference type="Pfam" id="PF12796">
    <property type="entry name" value="Ank_2"/>
    <property type="match status" value="1"/>
</dbReference>
<comment type="caution">
    <text evidence="2">The sequence shown here is derived from an EMBL/GenBank/DDBJ whole genome shotgun (WGS) entry which is preliminary data.</text>
</comment>
<keyword evidence="3" id="KW-1185">Reference proteome</keyword>
<sequence>MQHIVCRSVQLYLSKGASPNLVGSKGVAAIHLAVGKEIEKNIRCLKMLLQNGADPNISSSEGLTPLHVAALWGCYQNLKLLLMNGGDNWIRSTCSRQLSH</sequence>
<dbReference type="EMBL" id="JAHRIQ010010747">
    <property type="protein sequence ID" value="MEQ2223673.1"/>
    <property type="molecule type" value="Genomic_DNA"/>
</dbReference>
<dbReference type="Gene3D" id="1.25.40.20">
    <property type="entry name" value="Ankyrin repeat-containing domain"/>
    <property type="match status" value="1"/>
</dbReference>
<feature type="repeat" description="ANK" evidence="1">
    <location>
        <begin position="25"/>
        <end position="60"/>
    </location>
</feature>